<dbReference type="InterPro" id="IPR036457">
    <property type="entry name" value="PPM-type-like_dom_sf"/>
</dbReference>
<dbReference type="Proteomes" id="UP001497512">
    <property type="component" value="Unassembled WGS sequence"/>
</dbReference>
<evidence type="ECO:0000313" key="1">
    <source>
        <dbReference type="EMBL" id="CAK9188841.1"/>
    </source>
</evidence>
<sequence>MQFAWLVWSYTTSSLLHGPHFYLKQDDALIGRLLHENPELMVMGLCVLVMLMKDEDVYIMNVGDSRAGVAQQHSKSWGSLSHVGHVHTECAKVYGQNQVQTR</sequence>
<dbReference type="Proteomes" id="UP001497512">
    <property type="component" value="Chromosome 8"/>
</dbReference>
<dbReference type="EMBL" id="OZ019900">
    <property type="protein sequence ID" value="CAK9234702.1"/>
    <property type="molecule type" value="Genomic_DNA"/>
</dbReference>
<reference evidence="2" key="1">
    <citation type="submission" date="2024-02" db="EMBL/GenBank/DDBJ databases">
        <authorList>
            <consortium name="ELIXIR-Norway"/>
            <consortium name="Elixir Norway"/>
        </authorList>
    </citation>
    <scope>NUCLEOTIDE SEQUENCE</scope>
</reference>
<dbReference type="EMBL" id="OZ019900">
    <property type="protein sequence ID" value="CAK9234714.1"/>
    <property type="molecule type" value="Genomic_DNA"/>
</dbReference>
<dbReference type="EMBL" id="CAXANX010000033">
    <property type="protein sequence ID" value="CAK9188883.1"/>
    <property type="molecule type" value="Genomic_DNA"/>
</dbReference>
<evidence type="ECO:0000313" key="6">
    <source>
        <dbReference type="EMBL" id="CAK9234724.1"/>
    </source>
</evidence>
<evidence type="ECO:0000313" key="5">
    <source>
        <dbReference type="EMBL" id="CAK9234714.1"/>
    </source>
</evidence>
<dbReference type="EMBL" id="OZ019900">
    <property type="protein sequence ID" value="CAK9234748.1"/>
    <property type="molecule type" value="Genomic_DNA"/>
</dbReference>
<protein>
    <recommendedName>
        <fullName evidence="10">Protein-serine/threonine phosphatase</fullName>
    </recommendedName>
</protein>
<evidence type="ECO:0000313" key="4">
    <source>
        <dbReference type="EMBL" id="CAK9234702.1"/>
    </source>
</evidence>
<dbReference type="SUPFAM" id="SSF81606">
    <property type="entry name" value="PP2C-like"/>
    <property type="match status" value="1"/>
</dbReference>
<proteinExistence type="predicted"/>
<evidence type="ECO:0000313" key="8">
    <source>
        <dbReference type="EMBL" id="CAK9234768.1"/>
    </source>
</evidence>
<evidence type="ECO:0008006" key="10">
    <source>
        <dbReference type="Google" id="ProtNLM"/>
    </source>
</evidence>
<dbReference type="EMBL" id="OZ019900">
    <property type="protein sequence ID" value="CAK9234768.1"/>
    <property type="molecule type" value="Genomic_DNA"/>
</dbReference>
<name>A0ABP0T723_9BRYO</name>
<evidence type="ECO:0000313" key="9">
    <source>
        <dbReference type="Proteomes" id="UP001497512"/>
    </source>
</evidence>
<dbReference type="Gene3D" id="3.60.40.10">
    <property type="entry name" value="PPM-type phosphatase domain"/>
    <property type="match status" value="1"/>
</dbReference>
<evidence type="ECO:0000313" key="2">
    <source>
        <dbReference type="EMBL" id="CAK9188859.1"/>
    </source>
</evidence>
<gene>
    <name evidence="4" type="ORF">CSSPTR1EN2_LOCUS22349</name>
    <name evidence="5" type="ORF">CSSPTR1EN2_LOCUS22355</name>
    <name evidence="6" type="ORF">CSSPTR1EN2_LOCUS22360</name>
    <name evidence="7" type="ORF">CSSPTR1EN2_LOCUS22372</name>
    <name evidence="8" type="ORF">CSSPTR1EN2_LOCUS22382</name>
    <name evidence="1" type="ORF">CSSPTR1EN2_LOCUS24096</name>
    <name evidence="2" type="ORF">CSSPTR1EN2_LOCUS24108</name>
    <name evidence="3" type="ORF">CSSPTR1EN2_LOCUS24120</name>
</gene>
<organism evidence="2 9">
    <name type="scientific">Sphagnum troendelagicum</name>
    <dbReference type="NCBI Taxonomy" id="128251"/>
    <lineage>
        <taxon>Eukaryota</taxon>
        <taxon>Viridiplantae</taxon>
        <taxon>Streptophyta</taxon>
        <taxon>Embryophyta</taxon>
        <taxon>Bryophyta</taxon>
        <taxon>Sphagnophytina</taxon>
        <taxon>Sphagnopsida</taxon>
        <taxon>Sphagnales</taxon>
        <taxon>Sphagnaceae</taxon>
        <taxon>Sphagnum</taxon>
    </lineage>
</organism>
<keyword evidence="9" id="KW-1185">Reference proteome</keyword>
<evidence type="ECO:0000313" key="3">
    <source>
        <dbReference type="EMBL" id="CAK9188883.1"/>
    </source>
</evidence>
<dbReference type="EMBL" id="CAXANX010000033">
    <property type="protein sequence ID" value="CAK9188859.1"/>
    <property type="molecule type" value="Genomic_DNA"/>
</dbReference>
<accession>A0ABP0T723</accession>
<dbReference type="EMBL" id="CAXANX010000033">
    <property type="protein sequence ID" value="CAK9188841.1"/>
    <property type="molecule type" value="Genomic_DNA"/>
</dbReference>
<dbReference type="EMBL" id="OZ019900">
    <property type="protein sequence ID" value="CAK9234724.1"/>
    <property type="molecule type" value="Genomic_DNA"/>
</dbReference>
<evidence type="ECO:0000313" key="7">
    <source>
        <dbReference type="EMBL" id="CAK9234748.1"/>
    </source>
</evidence>